<feature type="chain" id="PRO_5046596580" evidence="1">
    <location>
        <begin position="30"/>
        <end position="140"/>
    </location>
</feature>
<evidence type="ECO:0000313" key="3">
    <source>
        <dbReference type="Proteomes" id="UP001596306"/>
    </source>
</evidence>
<dbReference type="RefSeq" id="WP_386731127.1">
    <property type="nucleotide sequence ID" value="NZ_JBHSTP010000002.1"/>
</dbReference>
<reference evidence="3" key="1">
    <citation type="journal article" date="2019" name="Int. J. Syst. Evol. Microbiol.">
        <title>The Global Catalogue of Microorganisms (GCM) 10K type strain sequencing project: providing services to taxonomists for standard genome sequencing and annotation.</title>
        <authorList>
            <consortium name="The Broad Institute Genomics Platform"/>
            <consortium name="The Broad Institute Genome Sequencing Center for Infectious Disease"/>
            <person name="Wu L."/>
            <person name="Ma J."/>
        </authorList>
    </citation>
    <scope>NUCLEOTIDE SEQUENCE [LARGE SCALE GENOMIC DNA]</scope>
    <source>
        <strain evidence="3">CCUG 43304</strain>
    </source>
</reference>
<organism evidence="2 3">
    <name type="scientific">Luethyella okanaganae</name>
    <dbReference type="NCBI Taxonomy" id="69372"/>
    <lineage>
        <taxon>Bacteria</taxon>
        <taxon>Bacillati</taxon>
        <taxon>Actinomycetota</taxon>
        <taxon>Actinomycetes</taxon>
        <taxon>Micrococcales</taxon>
        <taxon>Microbacteriaceae</taxon>
        <taxon>Luethyella</taxon>
    </lineage>
</organism>
<protein>
    <submittedName>
        <fullName evidence="2">Uncharacterized protein</fullName>
    </submittedName>
</protein>
<feature type="signal peptide" evidence="1">
    <location>
        <begin position="1"/>
        <end position="29"/>
    </location>
</feature>
<sequence length="140" mass="14899">MFGIKKKTGLTAALIALFVLAGGAISANATQVTTYMDQWWSGTVGSYRTSTGVSQTIQLYGCAGGVAGSPAVTDVQMQLQRYNGLLAPISEGNIQQACGTTLNWGTRPSSVQYRYQLNGYVQGGPWQTGPFSADPVYINY</sequence>
<dbReference type="Proteomes" id="UP001596306">
    <property type="component" value="Unassembled WGS sequence"/>
</dbReference>
<evidence type="ECO:0000313" key="2">
    <source>
        <dbReference type="EMBL" id="MFC6356552.1"/>
    </source>
</evidence>
<keyword evidence="1" id="KW-0732">Signal</keyword>
<gene>
    <name evidence="2" type="ORF">ACFQB0_10580</name>
</gene>
<keyword evidence="3" id="KW-1185">Reference proteome</keyword>
<name>A0ABW1VGX3_9MICO</name>
<dbReference type="EMBL" id="JBHSTP010000002">
    <property type="protein sequence ID" value="MFC6356552.1"/>
    <property type="molecule type" value="Genomic_DNA"/>
</dbReference>
<proteinExistence type="predicted"/>
<comment type="caution">
    <text evidence="2">The sequence shown here is derived from an EMBL/GenBank/DDBJ whole genome shotgun (WGS) entry which is preliminary data.</text>
</comment>
<accession>A0ABW1VGX3</accession>
<evidence type="ECO:0000256" key="1">
    <source>
        <dbReference type="SAM" id="SignalP"/>
    </source>
</evidence>